<organism evidence="1 2">
    <name type="scientific">Baudoinia panamericana (strain UAMH 10762)</name>
    <name type="common">Angels' share fungus</name>
    <name type="synonym">Baudoinia compniacensis (strain UAMH 10762)</name>
    <dbReference type="NCBI Taxonomy" id="717646"/>
    <lineage>
        <taxon>Eukaryota</taxon>
        <taxon>Fungi</taxon>
        <taxon>Dikarya</taxon>
        <taxon>Ascomycota</taxon>
        <taxon>Pezizomycotina</taxon>
        <taxon>Dothideomycetes</taxon>
        <taxon>Dothideomycetidae</taxon>
        <taxon>Mycosphaerellales</taxon>
        <taxon>Teratosphaeriaceae</taxon>
        <taxon>Baudoinia</taxon>
    </lineage>
</organism>
<accession>M2NH14</accession>
<dbReference type="eggNOG" id="ENOG502SUC7">
    <property type="taxonomic scope" value="Eukaryota"/>
</dbReference>
<reference evidence="1 2" key="1">
    <citation type="journal article" date="2012" name="PLoS Pathog.">
        <title>Diverse lifestyles and strategies of plant pathogenesis encoded in the genomes of eighteen Dothideomycetes fungi.</title>
        <authorList>
            <person name="Ohm R.A."/>
            <person name="Feau N."/>
            <person name="Henrissat B."/>
            <person name="Schoch C.L."/>
            <person name="Horwitz B.A."/>
            <person name="Barry K.W."/>
            <person name="Condon B.J."/>
            <person name="Copeland A.C."/>
            <person name="Dhillon B."/>
            <person name="Glaser F."/>
            <person name="Hesse C.N."/>
            <person name="Kosti I."/>
            <person name="LaButti K."/>
            <person name="Lindquist E.A."/>
            <person name="Lucas S."/>
            <person name="Salamov A.A."/>
            <person name="Bradshaw R.E."/>
            <person name="Ciuffetti L."/>
            <person name="Hamelin R.C."/>
            <person name="Kema G.H.J."/>
            <person name="Lawrence C."/>
            <person name="Scott J.A."/>
            <person name="Spatafora J.W."/>
            <person name="Turgeon B.G."/>
            <person name="de Wit P.J.G.M."/>
            <person name="Zhong S."/>
            <person name="Goodwin S.B."/>
            <person name="Grigoriev I.V."/>
        </authorList>
    </citation>
    <scope>NUCLEOTIDE SEQUENCE [LARGE SCALE GENOMIC DNA]</scope>
    <source>
        <strain evidence="1 2">UAMH 10762</strain>
    </source>
</reference>
<dbReference type="PANTHER" id="PTHR42791">
    <property type="entry name" value="GNAT FAMILY ACETYLTRANSFERASE"/>
    <property type="match status" value="1"/>
</dbReference>
<name>M2NH14_BAUPA</name>
<dbReference type="HOGENOM" id="CLU_060131_6_4_1"/>
<sequence length="220" mass="24396">MAASDAPFVLVRCTTKDEIAALTRLQYDAFPPFIRKIFMGCSTPLIQDELDVYIERLVDEANEHPNDVWIGVKDTETGKFVAGSDWRVFTNGPGGDRNADRPPDNVYGKEREACLGILGNMNEARRKHNPGPFVHLHICFTDSAYRRRGAGAMMVKWGCDLADQLFLPAYIEASKEGNFLYKTHGFYEAGMIAEGEDGAVAMKRDVRSTPIMGGKAKLAT</sequence>
<protein>
    <recommendedName>
        <fullName evidence="3">N-acetyltransferase domain-containing protein</fullName>
    </recommendedName>
</protein>
<dbReference type="Proteomes" id="UP000011761">
    <property type="component" value="Unassembled WGS sequence"/>
</dbReference>
<dbReference type="SUPFAM" id="SSF55729">
    <property type="entry name" value="Acyl-CoA N-acyltransferases (Nat)"/>
    <property type="match status" value="1"/>
</dbReference>
<dbReference type="KEGG" id="bcom:BAUCODRAFT_375716"/>
<dbReference type="InterPro" id="IPR052523">
    <property type="entry name" value="Trichothecene_AcTrans"/>
</dbReference>
<dbReference type="OMA" id="VGPFTFW"/>
<gene>
    <name evidence="1" type="ORF">BAUCODRAFT_375716</name>
</gene>
<keyword evidence="2" id="KW-1185">Reference proteome</keyword>
<dbReference type="GeneID" id="19113279"/>
<dbReference type="OrthoDB" id="2115692at2759"/>
<proteinExistence type="predicted"/>
<dbReference type="PANTHER" id="PTHR42791:SF14">
    <property type="entry name" value="N-ACETYLTRANSFERASE DOMAIN-CONTAINING PROTEIN"/>
    <property type="match status" value="1"/>
</dbReference>
<dbReference type="InterPro" id="IPR016181">
    <property type="entry name" value="Acyl_CoA_acyltransferase"/>
</dbReference>
<evidence type="ECO:0008006" key="3">
    <source>
        <dbReference type="Google" id="ProtNLM"/>
    </source>
</evidence>
<evidence type="ECO:0000313" key="2">
    <source>
        <dbReference type="Proteomes" id="UP000011761"/>
    </source>
</evidence>
<dbReference type="AlphaFoldDB" id="M2NH14"/>
<dbReference type="Gene3D" id="3.40.630.30">
    <property type="match status" value="1"/>
</dbReference>
<evidence type="ECO:0000313" key="1">
    <source>
        <dbReference type="EMBL" id="EMC98614.1"/>
    </source>
</evidence>
<dbReference type="RefSeq" id="XP_007673836.1">
    <property type="nucleotide sequence ID" value="XM_007675646.1"/>
</dbReference>
<dbReference type="EMBL" id="KB445552">
    <property type="protein sequence ID" value="EMC98614.1"/>
    <property type="molecule type" value="Genomic_DNA"/>
</dbReference>